<proteinExistence type="predicted"/>
<name>A0A939GDR3_9BACT</name>
<dbReference type="Proteomes" id="UP000664034">
    <property type="component" value="Unassembled WGS sequence"/>
</dbReference>
<keyword evidence="4" id="KW-1185">Reference proteome</keyword>
<dbReference type="PROSITE" id="PS50110">
    <property type="entry name" value="RESPONSE_REGULATORY"/>
    <property type="match status" value="1"/>
</dbReference>
<sequence>MESKHILMIDDDNDEYLLLRHAFDQHAPSVRLIWFDSPQAFLDALVWQQHPLDLIVLDLNLGGEAGKHWQGIFLSHICCQGVPTVIYSGSEAPGDRADMLAAGAVDFIPKVATAAGLRQVVDRMLTQAT</sequence>
<dbReference type="Pfam" id="PF00072">
    <property type="entry name" value="Response_reg"/>
    <property type="match status" value="1"/>
</dbReference>
<keyword evidence="1" id="KW-0597">Phosphoprotein</keyword>
<reference evidence="3" key="1">
    <citation type="submission" date="2021-03" db="EMBL/GenBank/DDBJ databases">
        <title>Fibrella sp. HMF5335 genome sequencing and assembly.</title>
        <authorList>
            <person name="Kang H."/>
            <person name="Kim H."/>
            <person name="Bae S."/>
            <person name="Joh K."/>
        </authorList>
    </citation>
    <scope>NUCLEOTIDE SEQUENCE</scope>
    <source>
        <strain evidence="3">HMF5335</strain>
    </source>
</reference>
<dbReference type="GO" id="GO:0000160">
    <property type="term" value="P:phosphorelay signal transduction system"/>
    <property type="evidence" value="ECO:0007669"/>
    <property type="project" value="InterPro"/>
</dbReference>
<dbReference type="EMBL" id="JAFMYV010000003">
    <property type="protein sequence ID" value="MBO0936481.1"/>
    <property type="molecule type" value="Genomic_DNA"/>
</dbReference>
<gene>
    <name evidence="3" type="ORF">J2I47_07995</name>
</gene>
<dbReference type="InterPro" id="IPR001789">
    <property type="entry name" value="Sig_transdc_resp-reg_receiver"/>
</dbReference>
<organism evidence="3 4">
    <name type="scientific">Fibrella rubiginis</name>
    <dbReference type="NCBI Taxonomy" id="2817060"/>
    <lineage>
        <taxon>Bacteria</taxon>
        <taxon>Pseudomonadati</taxon>
        <taxon>Bacteroidota</taxon>
        <taxon>Cytophagia</taxon>
        <taxon>Cytophagales</taxon>
        <taxon>Spirosomataceae</taxon>
        <taxon>Fibrella</taxon>
    </lineage>
</organism>
<dbReference type="AlphaFoldDB" id="A0A939GDR3"/>
<evidence type="ECO:0000313" key="3">
    <source>
        <dbReference type="EMBL" id="MBO0936481.1"/>
    </source>
</evidence>
<dbReference type="RefSeq" id="WP_207364042.1">
    <property type="nucleotide sequence ID" value="NZ_JAFMYV010000003.1"/>
</dbReference>
<evidence type="ECO:0000259" key="2">
    <source>
        <dbReference type="PROSITE" id="PS50110"/>
    </source>
</evidence>
<protein>
    <submittedName>
        <fullName evidence="3">Response regulator transcription factor</fullName>
    </submittedName>
</protein>
<accession>A0A939GDR3</accession>
<comment type="caution">
    <text evidence="3">The sequence shown here is derived from an EMBL/GenBank/DDBJ whole genome shotgun (WGS) entry which is preliminary data.</text>
</comment>
<dbReference type="InterPro" id="IPR011006">
    <property type="entry name" value="CheY-like_superfamily"/>
</dbReference>
<dbReference type="SMART" id="SM00448">
    <property type="entry name" value="REC"/>
    <property type="match status" value="1"/>
</dbReference>
<evidence type="ECO:0000313" key="4">
    <source>
        <dbReference type="Proteomes" id="UP000664034"/>
    </source>
</evidence>
<dbReference type="SUPFAM" id="SSF52172">
    <property type="entry name" value="CheY-like"/>
    <property type="match status" value="1"/>
</dbReference>
<feature type="modified residue" description="4-aspartylphosphate" evidence="1">
    <location>
        <position position="58"/>
    </location>
</feature>
<feature type="domain" description="Response regulatory" evidence="2">
    <location>
        <begin position="5"/>
        <end position="125"/>
    </location>
</feature>
<dbReference type="Gene3D" id="3.40.50.2300">
    <property type="match status" value="1"/>
</dbReference>
<evidence type="ECO:0000256" key="1">
    <source>
        <dbReference type="PROSITE-ProRule" id="PRU00169"/>
    </source>
</evidence>